<dbReference type="STRING" id="447093.C0NFQ4"/>
<dbReference type="HOGENOM" id="CLU_956345_0_0_1"/>
<sequence>MGDVLVDVEPILDEYSCEKKGYDSRGSVDGLTVNKYAVAKKEFTYERCRHQMAQNTSSTEKSHFTTFFQAYIVYQTEVGRLFERDDDKTKNENAKRLQGKTHQQALPRSMNHREPQRNQLNNWRMTVVLSGKSRFLMRSRSQTLLLAAFKKRNATSEIGTTGRGDRNIRVYEFQVVEFAPCRHSTNNTQFRAVSVTGSHVWLTKQRSGRHISIINRSYANFSGDGLDDGKAGGFVGDSSIVDLMGYRIVETKLLWRKLILL</sequence>
<dbReference type="InParanoid" id="C0NFQ4"/>
<proteinExistence type="predicted"/>
<name>C0NFQ4_AJECG</name>
<feature type="compositionally biased region" description="Basic and acidic residues" evidence="1">
    <location>
        <begin position="84"/>
        <end position="95"/>
    </location>
</feature>
<keyword evidence="3" id="KW-1185">Reference proteome</keyword>
<evidence type="ECO:0000256" key="1">
    <source>
        <dbReference type="SAM" id="MobiDB-lite"/>
    </source>
</evidence>
<dbReference type="AlphaFoldDB" id="C0NFQ4"/>
<dbReference type="Proteomes" id="UP000001631">
    <property type="component" value="Unassembled WGS sequence"/>
</dbReference>
<evidence type="ECO:0000313" key="3">
    <source>
        <dbReference type="Proteomes" id="UP000001631"/>
    </source>
</evidence>
<organism evidence="2 3">
    <name type="scientific">Ajellomyces capsulatus (strain G186AR / H82 / ATCC MYA-2454 / RMSCC 2432)</name>
    <name type="common">Darling's disease fungus</name>
    <name type="synonym">Histoplasma capsulatum</name>
    <dbReference type="NCBI Taxonomy" id="447093"/>
    <lineage>
        <taxon>Eukaryota</taxon>
        <taxon>Fungi</taxon>
        <taxon>Dikarya</taxon>
        <taxon>Ascomycota</taxon>
        <taxon>Pezizomycotina</taxon>
        <taxon>Eurotiomycetes</taxon>
        <taxon>Eurotiomycetidae</taxon>
        <taxon>Onygenales</taxon>
        <taxon>Ajellomycetaceae</taxon>
        <taxon>Histoplasma</taxon>
    </lineage>
</organism>
<dbReference type="RefSeq" id="XP_045290555.1">
    <property type="nucleotide sequence ID" value="XM_045428769.1"/>
</dbReference>
<dbReference type="EMBL" id="GG663364">
    <property type="protein sequence ID" value="EEH10075.1"/>
    <property type="molecule type" value="Genomic_DNA"/>
</dbReference>
<reference evidence="2" key="1">
    <citation type="submission" date="2009-02" db="EMBL/GenBank/DDBJ databases">
        <title>The Genome Sequence of Ajellomyces capsulatus strain G186AR.</title>
        <authorList>
            <consortium name="The Broad Institute Genome Sequencing Platform"/>
            <person name="Champion M."/>
            <person name="Cuomo C."/>
            <person name="Ma L.-J."/>
            <person name="Henn M.R."/>
            <person name="Sil A."/>
            <person name="Goldman B."/>
            <person name="Young S.K."/>
            <person name="Kodira C.D."/>
            <person name="Zeng Q."/>
            <person name="Koehrsen M."/>
            <person name="Alvarado L."/>
            <person name="Berlin A."/>
            <person name="Borenstein D."/>
            <person name="Chen Z."/>
            <person name="Engels R."/>
            <person name="Freedman E."/>
            <person name="Gellesch M."/>
            <person name="Goldberg J."/>
            <person name="Griggs A."/>
            <person name="Gujja S."/>
            <person name="Heiman D."/>
            <person name="Hepburn T."/>
            <person name="Howarth C."/>
            <person name="Jen D."/>
            <person name="Larson L."/>
            <person name="Lewis B."/>
            <person name="Mehta T."/>
            <person name="Park D."/>
            <person name="Pearson M."/>
            <person name="Roberts A."/>
            <person name="Saif S."/>
            <person name="Shea T."/>
            <person name="Shenoy N."/>
            <person name="Sisk P."/>
            <person name="Stolte C."/>
            <person name="Sykes S."/>
            <person name="Walk T."/>
            <person name="White J."/>
            <person name="Yandava C."/>
            <person name="Klein B."/>
            <person name="McEwen J.G."/>
            <person name="Puccia R."/>
            <person name="Goldman G.H."/>
            <person name="Felipe M.S."/>
            <person name="Nino-Vega G."/>
            <person name="San-Blas G."/>
            <person name="Taylor J."/>
            <person name="Mendoza L."/>
            <person name="Galagan J."/>
            <person name="Nusbaum C."/>
            <person name="Birren B."/>
        </authorList>
    </citation>
    <scope>NUCLEOTIDE SEQUENCE</scope>
    <source>
        <strain evidence="2">G186AR</strain>
    </source>
</reference>
<accession>C0NFQ4</accession>
<feature type="region of interest" description="Disordered" evidence="1">
    <location>
        <begin position="84"/>
        <end position="118"/>
    </location>
</feature>
<evidence type="ECO:0000313" key="2">
    <source>
        <dbReference type="EMBL" id="EEH10075.1"/>
    </source>
</evidence>
<gene>
    <name evidence="2" type="ORF">HCBG_01720</name>
</gene>
<dbReference type="GeneID" id="69034736"/>
<protein>
    <submittedName>
        <fullName evidence="2">Uncharacterized protein</fullName>
    </submittedName>
</protein>